<gene>
    <name evidence="1" type="ORF">NT6N_24670</name>
</gene>
<accession>A0AAT9FND9</accession>
<evidence type="ECO:0000313" key="1">
    <source>
        <dbReference type="EMBL" id="BDS07427.1"/>
    </source>
</evidence>
<name>A0AAT9FND9_9BACT</name>
<dbReference type="AlphaFoldDB" id="A0AAT9FND9"/>
<protein>
    <submittedName>
        <fullName evidence="1">Uncharacterized protein</fullName>
    </submittedName>
</protein>
<proteinExistence type="predicted"/>
<dbReference type="KEGG" id="osu:NT6N_24670"/>
<sequence length="51" mass="6223">MDNVLDVTDSYINVYIVDFMFHFHQVQKEEFGRTRRFIRRDTAREPETIVS</sequence>
<organism evidence="1">
    <name type="scientific">Oceaniferula spumae</name>
    <dbReference type="NCBI Taxonomy" id="2979115"/>
    <lineage>
        <taxon>Bacteria</taxon>
        <taxon>Pseudomonadati</taxon>
        <taxon>Verrucomicrobiota</taxon>
        <taxon>Verrucomicrobiia</taxon>
        <taxon>Verrucomicrobiales</taxon>
        <taxon>Verrucomicrobiaceae</taxon>
        <taxon>Oceaniferula</taxon>
    </lineage>
</organism>
<reference evidence="1" key="1">
    <citation type="submission" date="2024-07" db="EMBL/GenBank/DDBJ databases">
        <title>Complete genome sequence of Verrucomicrobiaceae bacterium NT6N.</title>
        <authorList>
            <person name="Huang C."/>
            <person name="Takami H."/>
            <person name="Hamasaki K."/>
        </authorList>
    </citation>
    <scope>NUCLEOTIDE SEQUENCE</scope>
    <source>
        <strain evidence="1">NT6N</strain>
    </source>
</reference>
<dbReference type="EMBL" id="AP026866">
    <property type="protein sequence ID" value="BDS07427.1"/>
    <property type="molecule type" value="Genomic_DNA"/>
</dbReference>